<name>I2GKW6_9BACT</name>
<accession>I2GKW6</accession>
<keyword evidence="2" id="KW-1185">Reference proteome</keyword>
<sequence length="32" mass="3343">MVSAWPGRSNYKGTGSALVRPFESISVTGTSV</sequence>
<organism evidence="1 2">
    <name type="scientific">Fibrisoma limi BUZ 3</name>
    <dbReference type="NCBI Taxonomy" id="1185876"/>
    <lineage>
        <taxon>Bacteria</taxon>
        <taxon>Pseudomonadati</taxon>
        <taxon>Bacteroidota</taxon>
        <taxon>Cytophagia</taxon>
        <taxon>Cytophagales</taxon>
        <taxon>Spirosomataceae</taxon>
        <taxon>Fibrisoma</taxon>
    </lineage>
</organism>
<evidence type="ECO:0000313" key="2">
    <source>
        <dbReference type="Proteomes" id="UP000009309"/>
    </source>
</evidence>
<dbReference type="AlphaFoldDB" id="I2GKW6"/>
<gene>
    <name evidence="1" type="ORF">BN8_03724</name>
</gene>
<evidence type="ECO:0000313" key="1">
    <source>
        <dbReference type="EMBL" id="CCH54542.1"/>
    </source>
</evidence>
<dbReference type="EMBL" id="CAIT01000007">
    <property type="protein sequence ID" value="CCH54542.1"/>
    <property type="molecule type" value="Genomic_DNA"/>
</dbReference>
<protein>
    <submittedName>
        <fullName evidence="1">Uncharacterized protein</fullName>
    </submittedName>
</protein>
<dbReference type="Proteomes" id="UP000009309">
    <property type="component" value="Unassembled WGS sequence"/>
</dbReference>
<comment type="caution">
    <text evidence="1">The sequence shown here is derived from an EMBL/GenBank/DDBJ whole genome shotgun (WGS) entry which is preliminary data.</text>
</comment>
<reference evidence="1 2" key="1">
    <citation type="journal article" date="2012" name="J. Bacteriol.">
        <title>Genome Sequence of the Filamentous Bacterium Fibrisoma limi BUZ 3T.</title>
        <authorList>
            <person name="Filippini M."/>
            <person name="Qi W."/>
            <person name="Jaenicke S."/>
            <person name="Goesmann A."/>
            <person name="Smits T.H."/>
            <person name="Bagheri H.C."/>
        </authorList>
    </citation>
    <scope>NUCLEOTIDE SEQUENCE [LARGE SCALE GENOMIC DNA]</scope>
    <source>
        <strain evidence="2">BUZ 3T</strain>
    </source>
</reference>
<proteinExistence type="predicted"/>